<dbReference type="Proteomes" id="UP000663828">
    <property type="component" value="Unassembled WGS sequence"/>
</dbReference>
<dbReference type="EMBL" id="CAJNOR010003742">
    <property type="protein sequence ID" value="CAF1443509.1"/>
    <property type="molecule type" value="Genomic_DNA"/>
</dbReference>
<gene>
    <name evidence="1" type="ORF">XAT740_LOCUS36459</name>
</gene>
<dbReference type="AlphaFoldDB" id="A0A815P362"/>
<proteinExistence type="predicted"/>
<sequence>MTRAVNFYDEINPNTGKRKRRWETVKRNFQRIPHQTYIARFRHYLERHGTKKQKLDKIDDYVFDMFDRARESVLPVHDIDLRRWALKKAMDESLHN</sequence>
<keyword evidence="2" id="KW-1185">Reference proteome</keyword>
<evidence type="ECO:0000313" key="2">
    <source>
        <dbReference type="Proteomes" id="UP000663828"/>
    </source>
</evidence>
<accession>A0A815P362</accession>
<protein>
    <submittedName>
        <fullName evidence="1">Uncharacterized protein</fullName>
    </submittedName>
</protein>
<reference evidence="1" key="1">
    <citation type="submission" date="2021-02" db="EMBL/GenBank/DDBJ databases">
        <authorList>
            <person name="Nowell W R."/>
        </authorList>
    </citation>
    <scope>NUCLEOTIDE SEQUENCE</scope>
</reference>
<organism evidence="1 2">
    <name type="scientific">Adineta ricciae</name>
    <name type="common">Rotifer</name>
    <dbReference type="NCBI Taxonomy" id="249248"/>
    <lineage>
        <taxon>Eukaryota</taxon>
        <taxon>Metazoa</taxon>
        <taxon>Spiralia</taxon>
        <taxon>Gnathifera</taxon>
        <taxon>Rotifera</taxon>
        <taxon>Eurotatoria</taxon>
        <taxon>Bdelloidea</taxon>
        <taxon>Adinetida</taxon>
        <taxon>Adinetidae</taxon>
        <taxon>Adineta</taxon>
    </lineage>
</organism>
<evidence type="ECO:0000313" key="1">
    <source>
        <dbReference type="EMBL" id="CAF1443509.1"/>
    </source>
</evidence>
<comment type="caution">
    <text evidence="1">The sequence shown here is derived from an EMBL/GenBank/DDBJ whole genome shotgun (WGS) entry which is preliminary data.</text>
</comment>
<name>A0A815P362_ADIRI</name>